<evidence type="ECO:0000256" key="4">
    <source>
        <dbReference type="ARBA" id="ARBA00022741"/>
    </source>
</evidence>
<feature type="domain" description="Histidine kinase" evidence="10">
    <location>
        <begin position="230"/>
        <end position="448"/>
    </location>
</feature>
<proteinExistence type="predicted"/>
<dbReference type="GO" id="GO:0005524">
    <property type="term" value="F:ATP binding"/>
    <property type="evidence" value="ECO:0007669"/>
    <property type="project" value="UniProtKB-KW"/>
</dbReference>
<evidence type="ECO:0000256" key="8">
    <source>
        <dbReference type="SAM" id="Coils"/>
    </source>
</evidence>
<keyword evidence="8" id="KW-0175">Coiled coil</keyword>
<evidence type="ECO:0000313" key="12">
    <source>
        <dbReference type="EMBL" id="MCW3804424.1"/>
    </source>
</evidence>
<evidence type="ECO:0000256" key="6">
    <source>
        <dbReference type="ARBA" id="ARBA00022840"/>
    </source>
</evidence>
<dbReference type="RefSeq" id="WP_301197645.1">
    <property type="nucleotide sequence ID" value="NZ_JAPDPI010000002.1"/>
</dbReference>
<feature type="transmembrane region" description="Helical" evidence="9">
    <location>
        <begin position="9"/>
        <end position="27"/>
    </location>
</feature>
<keyword evidence="7" id="KW-0902">Two-component regulatory system</keyword>
<evidence type="ECO:0000256" key="9">
    <source>
        <dbReference type="SAM" id="Phobius"/>
    </source>
</evidence>
<dbReference type="InterPro" id="IPR035965">
    <property type="entry name" value="PAS-like_dom_sf"/>
</dbReference>
<reference evidence="12" key="1">
    <citation type="submission" date="2022-10" db="EMBL/GenBank/DDBJ databases">
        <authorList>
            <person name="Yu W.X."/>
        </authorList>
    </citation>
    <scope>NUCLEOTIDE SEQUENCE</scope>
    <source>
        <strain evidence="12">D04</strain>
    </source>
</reference>
<keyword evidence="5" id="KW-0418">Kinase</keyword>
<keyword evidence="9" id="KW-0472">Membrane</keyword>
<evidence type="ECO:0000256" key="7">
    <source>
        <dbReference type="ARBA" id="ARBA00023012"/>
    </source>
</evidence>
<dbReference type="Pfam" id="PF02518">
    <property type="entry name" value="HATPase_c"/>
    <property type="match status" value="1"/>
</dbReference>
<comment type="catalytic activity">
    <reaction evidence="1">
        <text>ATP + protein L-histidine = ADP + protein N-phospho-L-histidine.</text>
        <dbReference type="EC" id="2.7.13.3"/>
    </reaction>
</comment>
<keyword evidence="4" id="KW-0547">Nucleotide-binding</keyword>
<dbReference type="InterPro" id="IPR005467">
    <property type="entry name" value="His_kinase_dom"/>
</dbReference>
<dbReference type="SMART" id="SM00387">
    <property type="entry name" value="HATPase_c"/>
    <property type="match status" value="1"/>
</dbReference>
<evidence type="ECO:0000259" key="10">
    <source>
        <dbReference type="PROSITE" id="PS50109"/>
    </source>
</evidence>
<keyword evidence="6 12" id="KW-0067">ATP-binding</keyword>
<evidence type="ECO:0000256" key="3">
    <source>
        <dbReference type="ARBA" id="ARBA00022679"/>
    </source>
</evidence>
<keyword evidence="13" id="KW-1185">Reference proteome</keyword>
<dbReference type="AlphaFoldDB" id="A0AAE3MB86"/>
<name>A0AAE3MB86_9BACT</name>
<dbReference type="PANTHER" id="PTHR43065:SF46">
    <property type="entry name" value="C4-DICARBOXYLATE TRANSPORT SENSOR PROTEIN DCTB"/>
    <property type="match status" value="1"/>
</dbReference>
<keyword evidence="9" id="KW-1133">Transmembrane helix</keyword>
<dbReference type="EC" id="2.7.13.3" evidence="2"/>
<dbReference type="InterPro" id="IPR000014">
    <property type="entry name" value="PAS"/>
</dbReference>
<dbReference type="InterPro" id="IPR003594">
    <property type="entry name" value="HATPase_dom"/>
</dbReference>
<dbReference type="CDD" id="cd00075">
    <property type="entry name" value="HATPase"/>
    <property type="match status" value="1"/>
</dbReference>
<dbReference type="Gene3D" id="3.30.565.10">
    <property type="entry name" value="Histidine kinase-like ATPase, C-terminal domain"/>
    <property type="match status" value="1"/>
</dbReference>
<keyword evidence="9" id="KW-0812">Transmembrane</keyword>
<protein>
    <recommendedName>
        <fullName evidence="2">histidine kinase</fullName>
        <ecNumber evidence="2">2.7.13.3</ecNumber>
    </recommendedName>
</protein>
<dbReference type="InterPro" id="IPR004358">
    <property type="entry name" value="Sig_transdc_His_kin-like_C"/>
</dbReference>
<sequence length="448" mass="51157">MKSSFNVQLILRLIGIALTSAIFTVSIYSQFNIAIPIIACLVLVWQINKFISYLNKTNKQINFFFEAILNDDFSSIYPLKRKSKILEDLNSKLKKVNEKMKDAFVTNAQQEQYFQALIEHIGTGILTFNENGFIIHANSSFKQLLGYKHLSHIKQLKTKNELLYQTIAHIQHKEQKIIKLHSIKEDKTKLLLKAIDFHNGKEKLKLITVQDINKELNENELDSWMKLIRVLTHEIMNSIAPITSLSETLSTFYSKNGLPIPKSEISDKTIETTIRGLDVIQEQGIGLMHFVESYRSLMRLPKPKKEEFEILAFLKNCPIISQNDNTTIKIECNNENKQLSLNADKEQLTQILNNLIKNALQATEACIVPSININYGINQEEQKYISIKDNGQGIPEELLEEIFIPFYTTKEGGSGIGLSLSRQIMRLHGGVIDVKNNPDSGVTFTLRF</sequence>
<dbReference type="PROSITE" id="PS50112">
    <property type="entry name" value="PAS"/>
    <property type="match status" value="1"/>
</dbReference>
<dbReference type="InterPro" id="IPR036890">
    <property type="entry name" value="HATPase_C_sf"/>
</dbReference>
<dbReference type="PROSITE" id="PS50109">
    <property type="entry name" value="HIS_KIN"/>
    <property type="match status" value="1"/>
</dbReference>
<feature type="domain" description="PAS" evidence="11">
    <location>
        <begin position="110"/>
        <end position="147"/>
    </location>
</feature>
<evidence type="ECO:0000313" key="13">
    <source>
        <dbReference type="Proteomes" id="UP001207408"/>
    </source>
</evidence>
<evidence type="ECO:0000259" key="11">
    <source>
        <dbReference type="PROSITE" id="PS50112"/>
    </source>
</evidence>
<dbReference type="SUPFAM" id="SSF55874">
    <property type="entry name" value="ATPase domain of HSP90 chaperone/DNA topoisomerase II/histidine kinase"/>
    <property type="match status" value="1"/>
</dbReference>
<dbReference type="GO" id="GO:0000160">
    <property type="term" value="P:phosphorelay signal transduction system"/>
    <property type="evidence" value="ECO:0007669"/>
    <property type="project" value="UniProtKB-KW"/>
</dbReference>
<feature type="transmembrane region" description="Helical" evidence="9">
    <location>
        <begin position="33"/>
        <end position="51"/>
    </location>
</feature>
<organism evidence="12 13">
    <name type="scientific">Plebeiibacterium marinum</name>
    <dbReference type="NCBI Taxonomy" id="2992111"/>
    <lineage>
        <taxon>Bacteria</taxon>
        <taxon>Pseudomonadati</taxon>
        <taxon>Bacteroidota</taxon>
        <taxon>Bacteroidia</taxon>
        <taxon>Marinilabiliales</taxon>
        <taxon>Marinilabiliaceae</taxon>
        <taxon>Plebeiibacterium</taxon>
    </lineage>
</organism>
<dbReference type="NCBIfam" id="TIGR00229">
    <property type="entry name" value="sensory_box"/>
    <property type="match status" value="1"/>
</dbReference>
<dbReference type="GO" id="GO:0004673">
    <property type="term" value="F:protein histidine kinase activity"/>
    <property type="evidence" value="ECO:0007669"/>
    <property type="project" value="UniProtKB-EC"/>
</dbReference>
<dbReference type="Pfam" id="PF13188">
    <property type="entry name" value="PAS_8"/>
    <property type="match status" value="1"/>
</dbReference>
<accession>A0AAE3MB86</accession>
<gene>
    <name evidence="12" type="ORF">OM074_02240</name>
</gene>
<dbReference type="PANTHER" id="PTHR43065">
    <property type="entry name" value="SENSOR HISTIDINE KINASE"/>
    <property type="match status" value="1"/>
</dbReference>
<evidence type="ECO:0000256" key="2">
    <source>
        <dbReference type="ARBA" id="ARBA00012438"/>
    </source>
</evidence>
<keyword evidence="3" id="KW-0808">Transferase</keyword>
<evidence type="ECO:0000256" key="1">
    <source>
        <dbReference type="ARBA" id="ARBA00000085"/>
    </source>
</evidence>
<dbReference type="Proteomes" id="UP001207408">
    <property type="component" value="Unassembled WGS sequence"/>
</dbReference>
<comment type="caution">
    <text evidence="12">The sequence shown here is derived from an EMBL/GenBank/DDBJ whole genome shotgun (WGS) entry which is preliminary data.</text>
</comment>
<dbReference type="SUPFAM" id="SSF55785">
    <property type="entry name" value="PYP-like sensor domain (PAS domain)"/>
    <property type="match status" value="1"/>
</dbReference>
<dbReference type="PRINTS" id="PR00344">
    <property type="entry name" value="BCTRLSENSOR"/>
</dbReference>
<feature type="coiled-coil region" evidence="8">
    <location>
        <begin position="79"/>
        <end position="106"/>
    </location>
</feature>
<dbReference type="Gene3D" id="3.30.450.20">
    <property type="entry name" value="PAS domain"/>
    <property type="match status" value="1"/>
</dbReference>
<dbReference type="EMBL" id="JAPDPI010000002">
    <property type="protein sequence ID" value="MCW3804424.1"/>
    <property type="molecule type" value="Genomic_DNA"/>
</dbReference>
<evidence type="ECO:0000256" key="5">
    <source>
        <dbReference type="ARBA" id="ARBA00022777"/>
    </source>
</evidence>